<dbReference type="CDD" id="cd00488">
    <property type="entry name" value="PCD_DCoH"/>
    <property type="match status" value="1"/>
</dbReference>
<evidence type="ECO:0000256" key="3">
    <source>
        <dbReference type="ARBA" id="ARBA00013252"/>
    </source>
</evidence>
<comment type="similarity">
    <text evidence="2">Belongs to the pterin-4-alpha-carbinolamine dehydratase family.</text>
</comment>
<sequence>MAKLSENEIRTRLRDLPGWELTSEGIRKSVKCKDFKTAIALVNAVANLAEAANHHPDILIFGWNKVTFTLMTHSEKAVTEKDLALAASIERAAP</sequence>
<dbReference type="NCBIfam" id="NF002017">
    <property type="entry name" value="PRK00823.1-2"/>
    <property type="match status" value="1"/>
</dbReference>
<dbReference type="SUPFAM" id="SSF55248">
    <property type="entry name" value="PCD-like"/>
    <property type="match status" value="1"/>
</dbReference>
<dbReference type="PANTHER" id="PTHR12599">
    <property type="entry name" value="PTERIN-4-ALPHA-CARBINOLAMINE DEHYDRATASE"/>
    <property type="match status" value="1"/>
</dbReference>
<organism evidence="5 6">
    <name type="scientific">Candidatus Segetimicrobium genomatis</name>
    <dbReference type="NCBI Taxonomy" id="2569760"/>
    <lineage>
        <taxon>Bacteria</taxon>
        <taxon>Bacillati</taxon>
        <taxon>Candidatus Sysuimicrobiota</taxon>
        <taxon>Candidatus Sysuimicrobiia</taxon>
        <taxon>Candidatus Sysuimicrobiales</taxon>
        <taxon>Candidatus Segetimicrobiaceae</taxon>
        <taxon>Candidatus Segetimicrobium</taxon>
    </lineage>
</organism>
<name>A0A537J0W9_9BACT</name>
<keyword evidence="4 5" id="KW-0456">Lyase</keyword>
<evidence type="ECO:0000256" key="2">
    <source>
        <dbReference type="ARBA" id="ARBA00006472"/>
    </source>
</evidence>
<evidence type="ECO:0000313" key="6">
    <source>
        <dbReference type="Proteomes" id="UP000318834"/>
    </source>
</evidence>
<protein>
    <recommendedName>
        <fullName evidence="3">4a-hydroxytetrahydrobiopterin dehydratase</fullName>
        <ecNumber evidence="3">4.2.1.96</ecNumber>
    </recommendedName>
</protein>
<reference evidence="5 6" key="1">
    <citation type="journal article" date="2019" name="Nat. Microbiol.">
        <title>Mediterranean grassland soil C-N compound turnover is dependent on rainfall and depth, and is mediated by genomically divergent microorganisms.</title>
        <authorList>
            <person name="Diamond S."/>
            <person name="Andeer P.F."/>
            <person name="Li Z."/>
            <person name="Crits-Christoph A."/>
            <person name="Burstein D."/>
            <person name="Anantharaman K."/>
            <person name="Lane K.R."/>
            <person name="Thomas B.C."/>
            <person name="Pan C."/>
            <person name="Northen T.R."/>
            <person name="Banfield J.F."/>
        </authorList>
    </citation>
    <scope>NUCLEOTIDE SEQUENCE [LARGE SCALE GENOMIC DNA]</scope>
    <source>
        <strain evidence="5">NP_8</strain>
    </source>
</reference>
<evidence type="ECO:0000256" key="4">
    <source>
        <dbReference type="ARBA" id="ARBA00023239"/>
    </source>
</evidence>
<evidence type="ECO:0000313" key="5">
    <source>
        <dbReference type="EMBL" id="TMI77199.1"/>
    </source>
</evidence>
<proteinExistence type="inferred from homology"/>
<dbReference type="EMBL" id="VBAP01000005">
    <property type="protein sequence ID" value="TMI77199.1"/>
    <property type="molecule type" value="Genomic_DNA"/>
</dbReference>
<dbReference type="InterPro" id="IPR001533">
    <property type="entry name" value="Pterin_deHydtase"/>
</dbReference>
<dbReference type="InterPro" id="IPR036428">
    <property type="entry name" value="PCD_sf"/>
</dbReference>
<dbReference type="Proteomes" id="UP000318834">
    <property type="component" value="Unassembled WGS sequence"/>
</dbReference>
<evidence type="ECO:0000256" key="1">
    <source>
        <dbReference type="ARBA" id="ARBA00001554"/>
    </source>
</evidence>
<gene>
    <name evidence="5" type="ORF">E6H05_00750</name>
</gene>
<comment type="caution">
    <text evidence="5">The sequence shown here is derived from an EMBL/GenBank/DDBJ whole genome shotgun (WGS) entry which is preliminary data.</text>
</comment>
<dbReference type="AlphaFoldDB" id="A0A537J0W9"/>
<comment type="catalytic activity">
    <reaction evidence="1">
        <text>(4aS,6R)-4a-hydroxy-L-erythro-5,6,7,8-tetrahydrobiopterin = (6R)-L-erythro-6,7-dihydrobiopterin + H2O</text>
        <dbReference type="Rhea" id="RHEA:11920"/>
        <dbReference type="ChEBI" id="CHEBI:15377"/>
        <dbReference type="ChEBI" id="CHEBI:15642"/>
        <dbReference type="ChEBI" id="CHEBI:43120"/>
        <dbReference type="EC" id="4.2.1.96"/>
    </reaction>
</comment>
<accession>A0A537J0W9</accession>
<dbReference type="Pfam" id="PF01329">
    <property type="entry name" value="Pterin_4a"/>
    <property type="match status" value="1"/>
</dbReference>
<dbReference type="EC" id="4.2.1.96" evidence="3"/>
<dbReference type="GO" id="GO:0006729">
    <property type="term" value="P:tetrahydrobiopterin biosynthetic process"/>
    <property type="evidence" value="ECO:0007669"/>
    <property type="project" value="InterPro"/>
</dbReference>
<dbReference type="PANTHER" id="PTHR12599:SF0">
    <property type="entry name" value="PTERIN-4-ALPHA-CARBINOLAMINE DEHYDRATASE"/>
    <property type="match status" value="1"/>
</dbReference>
<dbReference type="Gene3D" id="3.30.1360.20">
    <property type="entry name" value="Transcriptional coactivator/pterin dehydratase"/>
    <property type="match status" value="1"/>
</dbReference>
<dbReference type="GO" id="GO:0008124">
    <property type="term" value="F:4-alpha-hydroxytetrahydrobiopterin dehydratase activity"/>
    <property type="evidence" value="ECO:0007669"/>
    <property type="project" value="UniProtKB-EC"/>
</dbReference>